<evidence type="ECO:0000256" key="1">
    <source>
        <dbReference type="SAM" id="MobiDB-lite"/>
    </source>
</evidence>
<evidence type="ECO:0000313" key="2">
    <source>
        <dbReference type="EMBL" id="GAA3834783.1"/>
    </source>
</evidence>
<evidence type="ECO:0000313" key="3">
    <source>
        <dbReference type="Proteomes" id="UP001501009"/>
    </source>
</evidence>
<protein>
    <submittedName>
        <fullName evidence="2">Uncharacterized protein</fullName>
    </submittedName>
</protein>
<feature type="compositionally biased region" description="Gly residues" evidence="1">
    <location>
        <begin position="88"/>
        <end position="102"/>
    </location>
</feature>
<comment type="caution">
    <text evidence="2">The sequence shown here is derived from an EMBL/GenBank/DDBJ whole genome shotgun (WGS) entry which is preliminary data.</text>
</comment>
<reference evidence="3" key="1">
    <citation type="journal article" date="2019" name="Int. J. Syst. Evol. Microbiol.">
        <title>The Global Catalogue of Microorganisms (GCM) 10K type strain sequencing project: providing services to taxonomists for standard genome sequencing and annotation.</title>
        <authorList>
            <consortium name="The Broad Institute Genomics Platform"/>
            <consortium name="The Broad Institute Genome Sequencing Center for Infectious Disease"/>
            <person name="Wu L."/>
            <person name="Ma J."/>
        </authorList>
    </citation>
    <scope>NUCLEOTIDE SEQUENCE [LARGE SCALE GENOMIC DNA]</scope>
    <source>
        <strain evidence="3">JCM 17138</strain>
    </source>
</reference>
<keyword evidence="3" id="KW-1185">Reference proteome</keyword>
<dbReference type="EMBL" id="BAABDE010000031">
    <property type="protein sequence ID" value="GAA3834783.1"/>
    <property type="molecule type" value="Genomic_DNA"/>
</dbReference>
<dbReference type="Proteomes" id="UP001501009">
    <property type="component" value="Unassembled WGS sequence"/>
</dbReference>
<feature type="compositionally biased region" description="Basic and acidic residues" evidence="1">
    <location>
        <begin position="9"/>
        <end position="30"/>
    </location>
</feature>
<sequence>MRSLRGTAARRESGHAGQQGRDEEHRRRQDAGGLRAAPSQGATPPADGGPTQRRAPSHGETSWRARSPSSFFTGTARAGEDSDAQKAGPGGGEAGWGLGSGSGRPRQAPVRNQSATCSVVGRLASRP</sequence>
<accession>A0ABP7J673</accession>
<gene>
    <name evidence="2" type="ORF">GCM10022403_079460</name>
</gene>
<name>A0ABP7J673_9ACTN</name>
<feature type="region of interest" description="Disordered" evidence="1">
    <location>
        <begin position="1"/>
        <end position="127"/>
    </location>
</feature>
<organism evidence="2 3">
    <name type="scientific">Streptomyces coacervatus</name>
    <dbReference type="NCBI Taxonomy" id="647381"/>
    <lineage>
        <taxon>Bacteria</taxon>
        <taxon>Bacillati</taxon>
        <taxon>Actinomycetota</taxon>
        <taxon>Actinomycetes</taxon>
        <taxon>Kitasatosporales</taxon>
        <taxon>Streptomycetaceae</taxon>
        <taxon>Streptomyces</taxon>
    </lineage>
</organism>
<proteinExistence type="predicted"/>